<evidence type="ECO:0000313" key="1">
    <source>
        <dbReference type="EMBL" id="KAF7834761.1"/>
    </source>
</evidence>
<protein>
    <submittedName>
        <fullName evidence="1">Uncharacterized protein</fullName>
    </submittedName>
</protein>
<name>A0A835C8A5_9FABA</name>
<gene>
    <name evidence="1" type="ORF">G2W53_009620</name>
</gene>
<dbReference type="AlphaFoldDB" id="A0A835C8A5"/>
<reference evidence="1" key="1">
    <citation type="submission" date="2020-09" db="EMBL/GenBank/DDBJ databases">
        <title>Genome-Enabled Discovery of Anthraquinone Biosynthesis in Senna tora.</title>
        <authorList>
            <person name="Kang S.-H."/>
            <person name="Pandey R.P."/>
            <person name="Lee C.-M."/>
            <person name="Sim J.-S."/>
            <person name="Jeong J.-T."/>
            <person name="Choi B.-S."/>
            <person name="Jung M."/>
            <person name="Ginzburg D."/>
            <person name="Zhao K."/>
            <person name="Won S.Y."/>
            <person name="Oh T.-J."/>
            <person name="Yu Y."/>
            <person name="Kim N.-H."/>
            <person name="Lee O.R."/>
            <person name="Lee T.-H."/>
            <person name="Bashyal P."/>
            <person name="Kim T.-S."/>
            <person name="Lee W.-H."/>
            <person name="Kawkins C."/>
            <person name="Kim C.-K."/>
            <person name="Kim J.S."/>
            <person name="Ahn B.O."/>
            <person name="Rhee S.Y."/>
            <person name="Sohng J.K."/>
        </authorList>
    </citation>
    <scope>NUCLEOTIDE SEQUENCE</scope>
    <source>
        <tissue evidence="1">Leaf</tissue>
    </source>
</reference>
<organism evidence="1 2">
    <name type="scientific">Senna tora</name>
    <dbReference type="NCBI Taxonomy" id="362788"/>
    <lineage>
        <taxon>Eukaryota</taxon>
        <taxon>Viridiplantae</taxon>
        <taxon>Streptophyta</taxon>
        <taxon>Embryophyta</taxon>
        <taxon>Tracheophyta</taxon>
        <taxon>Spermatophyta</taxon>
        <taxon>Magnoliopsida</taxon>
        <taxon>eudicotyledons</taxon>
        <taxon>Gunneridae</taxon>
        <taxon>Pentapetalae</taxon>
        <taxon>rosids</taxon>
        <taxon>fabids</taxon>
        <taxon>Fabales</taxon>
        <taxon>Fabaceae</taxon>
        <taxon>Caesalpinioideae</taxon>
        <taxon>Cassia clade</taxon>
        <taxon>Senna</taxon>
    </lineage>
</organism>
<accession>A0A835C8A5</accession>
<comment type="caution">
    <text evidence="1">The sequence shown here is derived from an EMBL/GenBank/DDBJ whole genome shotgun (WGS) entry which is preliminary data.</text>
</comment>
<evidence type="ECO:0000313" key="2">
    <source>
        <dbReference type="Proteomes" id="UP000634136"/>
    </source>
</evidence>
<dbReference type="Proteomes" id="UP000634136">
    <property type="component" value="Unassembled WGS sequence"/>
</dbReference>
<dbReference type="EMBL" id="JAAIUW010000004">
    <property type="protein sequence ID" value="KAF7834761.1"/>
    <property type="molecule type" value="Genomic_DNA"/>
</dbReference>
<proteinExistence type="predicted"/>
<sequence length="32" mass="3439">MASTRVQRLEAGGEVAAQSILPRLHPLHPTMA</sequence>
<keyword evidence="2" id="KW-1185">Reference proteome</keyword>